<comment type="caution">
    <text evidence="1">The sequence shown here is derived from an EMBL/GenBank/DDBJ whole genome shotgun (WGS) entry which is preliminary data.</text>
</comment>
<proteinExistence type="predicted"/>
<gene>
    <name evidence="1" type="ORF">ACFQZM_46930</name>
</gene>
<evidence type="ECO:0000313" key="1">
    <source>
        <dbReference type="EMBL" id="MFD0692094.1"/>
    </source>
</evidence>
<dbReference type="RefSeq" id="WP_131759468.1">
    <property type="nucleotide sequence ID" value="NZ_CAACUY010000079.1"/>
</dbReference>
<dbReference type="EMBL" id="JBHTGP010000035">
    <property type="protein sequence ID" value="MFD0692094.1"/>
    <property type="molecule type" value="Genomic_DNA"/>
</dbReference>
<name>A0ABW2Y0L2_9ACTN</name>
<organism evidence="1 2">
    <name type="scientific">Actinomadura fibrosa</name>
    <dbReference type="NCBI Taxonomy" id="111802"/>
    <lineage>
        <taxon>Bacteria</taxon>
        <taxon>Bacillati</taxon>
        <taxon>Actinomycetota</taxon>
        <taxon>Actinomycetes</taxon>
        <taxon>Streptosporangiales</taxon>
        <taxon>Thermomonosporaceae</taxon>
        <taxon>Actinomadura</taxon>
    </lineage>
</organism>
<evidence type="ECO:0000313" key="2">
    <source>
        <dbReference type="Proteomes" id="UP001597063"/>
    </source>
</evidence>
<keyword evidence="2" id="KW-1185">Reference proteome</keyword>
<reference evidence="2" key="1">
    <citation type="journal article" date="2019" name="Int. J. Syst. Evol. Microbiol.">
        <title>The Global Catalogue of Microorganisms (GCM) 10K type strain sequencing project: providing services to taxonomists for standard genome sequencing and annotation.</title>
        <authorList>
            <consortium name="The Broad Institute Genomics Platform"/>
            <consortium name="The Broad Institute Genome Sequencing Center for Infectious Disease"/>
            <person name="Wu L."/>
            <person name="Ma J."/>
        </authorList>
    </citation>
    <scope>NUCLEOTIDE SEQUENCE [LARGE SCALE GENOMIC DNA]</scope>
    <source>
        <strain evidence="2">JCM 9371</strain>
    </source>
</reference>
<sequence length="128" mass="13565">MSKDIVVLAGREVSEATFGAAVRVAGEELWVSGEDGVLWFSEGEGGRVLFSVEVPVLVRVPGEVERVLGPGVRPVAVPVWFIEVRASEVDGAEVPAMRFAAELSLQLDGSVWADDPAYAERAGLRGAS</sequence>
<accession>A0ABW2Y0L2</accession>
<protein>
    <submittedName>
        <fullName evidence="1">Uncharacterized protein</fullName>
    </submittedName>
</protein>
<dbReference type="Proteomes" id="UP001597063">
    <property type="component" value="Unassembled WGS sequence"/>
</dbReference>